<feature type="domain" description="T6SS Phospholipase effector Tle1-like catalytic" evidence="1">
    <location>
        <begin position="11"/>
        <end position="281"/>
    </location>
</feature>
<proteinExistence type="predicted"/>
<sequence>MTPIAKTEISKNLIVLIDGTWNTPKNNTNINKLRNLAKVSDSLETFYTVGVGGGRDFKFTGVAFGVGVKRDVVEAYDFLIKRYRRNQGDKIFLFGFSRGAYTSQILTDFIHTAGMIEPEKELDSMTQIRLIKKMYKAYRNNDTHTERQRRVYDVIRTWQTKNEIAIKFTPNVNIEVLGMFDSVEALAAPDFKEKFCTPNDNHLNQFVNVKRVLHAVSLDDNRAHAFTPVLASCNNIKLKRNTTLDDIVKEVWFSGAHTDVGGGYPDNYEISDVSINWMINELKAKSYDLFNNVEVSERNIYGKIHDAENSFFGFIYRRKNRDIPLYLAENGENYNDGKIYLHRSVLKRLEKGVLPTFKKHRKDPLDWFDKAPFNKCFEKVGKTRVFKEPCEVIEVVD</sequence>
<organism evidence="2 3">
    <name type="scientific">Winogradskyella litorisediminis</name>
    <dbReference type="NCBI Taxonomy" id="1156618"/>
    <lineage>
        <taxon>Bacteria</taxon>
        <taxon>Pseudomonadati</taxon>
        <taxon>Bacteroidota</taxon>
        <taxon>Flavobacteriia</taxon>
        <taxon>Flavobacteriales</taxon>
        <taxon>Flavobacteriaceae</taxon>
        <taxon>Winogradskyella</taxon>
    </lineage>
</organism>
<dbReference type="InterPro" id="IPR029058">
    <property type="entry name" value="AB_hydrolase_fold"/>
</dbReference>
<accession>A0ABW3NC10</accession>
<dbReference type="RefSeq" id="WP_386131423.1">
    <property type="nucleotide sequence ID" value="NZ_JBHTJL010000016.1"/>
</dbReference>
<dbReference type="SUPFAM" id="SSF53474">
    <property type="entry name" value="alpha/beta-Hydrolases"/>
    <property type="match status" value="1"/>
</dbReference>
<reference evidence="3" key="1">
    <citation type="journal article" date="2019" name="Int. J. Syst. Evol. Microbiol.">
        <title>The Global Catalogue of Microorganisms (GCM) 10K type strain sequencing project: providing services to taxonomists for standard genome sequencing and annotation.</title>
        <authorList>
            <consortium name="The Broad Institute Genomics Platform"/>
            <consortium name="The Broad Institute Genome Sequencing Center for Infectious Disease"/>
            <person name="Wu L."/>
            <person name="Ma J."/>
        </authorList>
    </citation>
    <scope>NUCLEOTIDE SEQUENCE [LARGE SCALE GENOMIC DNA]</scope>
    <source>
        <strain evidence="3">CCUG 62215</strain>
    </source>
</reference>
<dbReference type="InterPro" id="IPR018712">
    <property type="entry name" value="Tle1-like_cat"/>
</dbReference>
<keyword evidence="3" id="KW-1185">Reference proteome</keyword>
<comment type="caution">
    <text evidence="2">The sequence shown here is derived from an EMBL/GenBank/DDBJ whole genome shotgun (WGS) entry which is preliminary data.</text>
</comment>
<dbReference type="Proteomes" id="UP001597013">
    <property type="component" value="Unassembled WGS sequence"/>
</dbReference>
<evidence type="ECO:0000313" key="3">
    <source>
        <dbReference type="Proteomes" id="UP001597013"/>
    </source>
</evidence>
<gene>
    <name evidence="2" type="ORF">ACFQ1Q_11325</name>
</gene>
<evidence type="ECO:0000259" key="1">
    <source>
        <dbReference type="Pfam" id="PF09994"/>
    </source>
</evidence>
<evidence type="ECO:0000313" key="2">
    <source>
        <dbReference type="EMBL" id="MFD1063836.1"/>
    </source>
</evidence>
<dbReference type="PANTHER" id="PTHR33840:SF1">
    <property type="entry name" value="TLE1 PHOSPHOLIPASE DOMAIN-CONTAINING PROTEIN"/>
    <property type="match status" value="1"/>
</dbReference>
<dbReference type="PANTHER" id="PTHR33840">
    <property type="match status" value="1"/>
</dbReference>
<dbReference type="Pfam" id="PF09994">
    <property type="entry name" value="T6SS_Tle1-like_cat"/>
    <property type="match status" value="1"/>
</dbReference>
<name>A0ABW3NC10_9FLAO</name>
<dbReference type="EMBL" id="JBHTJL010000016">
    <property type="protein sequence ID" value="MFD1063836.1"/>
    <property type="molecule type" value="Genomic_DNA"/>
</dbReference>
<protein>
    <submittedName>
        <fullName evidence="2">T6SS phospholipase effector Tle1-like catalytic domain-containing protein</fullName>
    </submittedName>
</protein>